<dbReference type="InterPro" id="IPR014001">
    <property type="entry name" value="Helicase_ATP-bd"/>
</dbReference>
<dbReference type="InParanoid" id="K5VE44"/>
<keyword evidence="2" id="KW-0378">Hydrolase</keyword>
<accession>K5VE44</accession>
<evidence type="ECO:0000256" key="5">
    <source>
        <dbReference type="SAM" id="SignalP"/>
    </source>
</evidence>
<dbReference type="InterPro" id="IPR049730">
    <property type="entry name" value="SNF2/RAD54-like_C"/>
</dbReference>
<dbReference type="InterPro" id="IPR001650">
    <property type="entry name" value="Helicase_C-like"/>
</dbReference>
<dbReference type="Pfam" id="PF00271">
    <property type="entry name" value="Helicase_C"/>
    <property type="match status" value="1"/>
</dbReference>
<evidence type="ECO:0000256" key="3">
    <source>
        <dbReference type="ARBA" id="ARBA00022840"/>
    </source>
</evidence>
<evidence type="ECO:0000259" key="6">
    <source>
        <dbReference type="PROSITE" id="PS51192"/>
    </source>
</evidence>
<dbReference type="STRING" id="650164.K5VE44"/>
<dbReference type="KEGG" id="pco:PHACADRAFT_201648"/>
<dbReference type="Gene3D" id="3.40.50.300">
    <property type="entry name" value="P-loop containing nucleotide triphosphate hydrolases"/>
    <property type="match status" value="1"/>
</dbReference>
<dbReference type="AlphaFoldDB" id="K5VE44"/>
<name>K5VE44_PHACS</name>
<feature type="domain" description="Helicase C-terminal" evidence="7">
    <location>
        <begin position="907"/>
        <end position="1075"/>
    </location>
</feature>
<reference evidence="8 9" key="1">
    <citation type="journal article" date="2012" name="BMC Genomics">
        <title>Comparative genomics of the white-rot fungi, Phanerochaete carnosa and P. chrysosporium, to elucidate the genetic basis of the distinct wood types they colonize.</title>
        <authorList>
            <person name="Suzuki H."/>
            <person name="MacDonald J."/>
            <person name="Syed K."/>
            <person name="Salamov A."/>
            <person name="Hori C."/>
            <person name="Aerts A."/>
            <person name="Henrissat B."/>
            <person name="Wiebenga A."/>
            <person name="vanKuyk P.A."/>
            <person name="Barry K."/>
            <person name="Lindquist E."/>
            <person name="LaButti K."/>
            <person name="Lapidus A."/>
            <person name="Lucas S."/>
            <person name="Coutinho P."/>
            <person name="Gong Y."/>
            <person name="Samejima M."/>
            <person name="Mahadevan R."/>
            <person name="Abou-Zaid M."/>
            <person name="de Vries R.P."/>
            <person name="Igarashi K."/>
            <person name="Yadav J.S."/>
            <person name="Grigoriev I.V."/>
            <person name="Master E.R."/>
        </authorList>
    </citation>
    <scope>NUCLEOTIDE SEQUENCE [LARGE SCALE GENOMIC DNA]</scope>
    <source>
        <strain evidence="8 9">HHB-10118-sp</strain>
    </source>
</reference>
<keyword evidence="9" id="KW-1185">Reference proteome</keyword>
<feature type="domain" description="Helicase ATP-binding" evidence="6">
    <location>
        <begin position="398"/>
        <end position="607"/>
    </location>
</feature>
<evidence type="ECO:0000313" key="9">
    <source>
        <dbReference type="Proteomes" id="UP000008370"/>
    </source>
</evidence>
<feature type="signal peptide" evidence="5">
    <location>
        <begin position="1"/>
        <end position="21"/>
    </location>
</feature>
<keyword evidence="5" id="KW-0732">Signal</keyword>
<protein>
    <recommendedName>
        <fullName evidence="10">Helicase C-terminal domain-containing protein</fullName>
    </recommendedName>
</protein>
<dbReference type="Pfam" id="PF00176">
    <property type="entry name" value="SNF2-rel_dom"/>
    <property type="match status" value="1"/>
</dbReference>
<dbReference type="HOGENOM" id="CLU_004413_0_0_1"/>
<dbReference type="SMART" id="SM00490">
    <property type="entry name" value="HELICc"/>
    <property type="match status" value="1"/>
</dbReference>
<dbReference type="GO" id="GO:0005524">
    <property type="term" value="F:ATP binding"/>
    <property type="evidence" value="ECO:0007669"/>
    <property type="project" value="InterPro"/>
</dbReference>
<dbReference type="GO" id="GO:0016787">
    <property type="term" value="F:hydrolase activity"/>
    <property type="evidence" value="ECO:0007669"/>
    <property type="project" value="UniProtKB-KW"/>
</dbReference>
<dbReference type="InterPro" id="IPR038718">
    <property type="entry name" value="SNF2-like_sf"/>
</dbReference>
<dbReference type="InterPro" id="IPR027417">
    <property type="entry name" value="P-loop_NTPase"/>
</dbReference>
<keyword evidence="1" id="KW-0547">Nucleotide-binding</keyword>
<evidence type="ECO:0000259" key="7">
    <source>
        <dbReference type="PROSITE" id="PS51194"/>
    </source>
</evidence>
<evidence type="ECO:0000256" key="1">
    <source>
        <dbReference type="ARBA" id="ARBA00022741"/>
    </source>
</evidence>
<organism evidence="8 9">
    <name type="scientific">Phanerochaete carnosa (strain HHB-10118-sp)</name>
    <name type="common">White-rot fungus</name>
    <name type="synonym">Peniophora carnosa</name>
    <dbReference type="NCBI Taxonomy" id="650164"/>
    <lineage>
        <taxon>Eukaryota</taxon>
        <taxon>Fungi</taxon>
        <taxon>Dikarya</taxon>
        <taxon>Basidiomycota</taxon>
        <taxon>Agaricomycotina</taxon>
        <taxon>Agaricomycetes</taxon>
        <taxon>Polyporales</taxon>
        <taxon>Phanerochaetaceae</taxon>
        <taxon>Phanerochaete</taxon>
    </lineage>
</organism>
<dbReference type="PROSITE" id="PS51192">
    <property type="entry name" value="HELICASE_ATP_BIND_1"/>
    <property type="match status" value="1"/>
</dbReference>
<evidence type="ECO:0000256" key="2">
    <source>
        <dbReference type="ARBA" id="ARBA00022801"/>
    </source>
</evidence>
<dbReference type="InterPro" id="IPR000330">
    <property type="entry name" value="SNF2_N"/>
</dbReference>
<feature type="chain" id="PRO_5003884731" description="Helicase C-terminal domain-containing protein" evidence="5">
    <location>
        <begin position="22"/>
        <end position="1184"/>
    </location>
</feature>
<evidence type="ECO:0000313" key="8">
    <source>
        <dbReference type="EMBL" id="EKM49388.1"/>
    </source>
</evidence>
<feature type="compositionally biased region" description="Acidic residues" evidence="4">
    <location>
        <begin position="1067"/>
        <end position="1076"/>
    </location>
</feature>
<proteinExistence type="predicted"/>
<dbReference type="SUPFAM" id="SSF52540">
    <property type="entry name" value="P-loop containing nucleoside triphosphate hydrolases"/>
    <property type="match status" value="2"/>
</dbReference>
<dbReference type="EMBL" id="JH930481">
    <property type="protein sequence ID" value="EKM49388.1"/>
    <property type="molecule type" value="Genomic_DNA"/>
</dbReference>
<dbReference type="PANTHER" id="PTHR10799">
    <property type="entry name" value="SNF2/RAD54 HELICASE FAMILY"/>
    <property type="match status" value="1"/>
</dbReference>
<dbReference type="Proteomes" id="UP000008370">
    <property type="component" value="Unassembled WGS sequence"/>
</dbReference>
<gene>
    <name evidence="8" type="ORF">PHACADRAFT_201648</name>
</gene>
<dbReference type="CDD" id="cd18793">
    <property type="entry name" value="SF2_C_SNF"/>
    <property type="match status" value="1"/>
</dbReference>
<keyword evidence="3" id="KW-0067">ATP-binding</keyword>
<sequence length="1184" mass="132703">MGATWALFLIFALPWDKDVWQQKSGVAVPIWEDNHDPALDMVVSTAQRAAIKDFVERVRGAKGKDEAEAIWGCRSKGKGKNNKEGDEHARKTIQIWQKKVTSQSTWSVGAIVQEVLDDARVGYWEHLKQSDDPRDIDSVDVDIKMIAGQVQATLFEKLLDEEYAGKTIFNIKEREWVIALLTVILSGQKTHAKRALKTIISLEETVAASENQLKNRLLKQSEISKTLRVFTRSSNRLIKARLQTRREEDIEKNEKLSDVLRAVQSSMEGKHSGALSSDTHRLIVQMMSQEAVDDIENEINDALDRYKKDGEDLPFAEGDRAILADWNLDAELKHLTHKNPTELWQYLGIMDEKLVPLSDWRDPYLLYTTWTNHLECPEEHKLPCNLKWHQLVGLCRLAEAVFDNKSLLVMDEVGVGKTLQVIALIAYRIMSLQSIEKNGEHLGVFKNKTKGTLKDGPVLIVVPPLLFNQWLDELQRWLKYGAVDIVIYTGQYNRKKRQEWWDAWKQMSTKRFTRVILATRAALWSDAAAAVKSKEDVVRPGDLPTLYHAGVGLFVADEIHDVRNSGQRLNAFIAMSRVVGSAVLLTATPMVTRPQDLLNIGKIMLIKHCSFAAIWQDFRRKINAAKRQDKRRRDEIRGEVTVDRARALLGRGSGPSELDKANKECIQDLQKIFTGYAIRRTIDNLDYQGNKIWGAEPPFDRYLFLKLNDAGNTAIQELAEDSAGATGLEQNATVPTARCSPVAATARGIPSRAVRRLAKRRSGGPLIPADARFYLGVRKILAHPDYYHVDKDIDRVMTRKGKRSVVKEQHTTWQGPQSLEEYRASPSTKLDATVTIIKHHITTPGAAPLVNSFTNGDTIREGDELWDIYNNTLIPDRKAFISRTSEALPEGPDEDPQRQPSPELPPDSEQAPLWDTSTPDKLVVYVFFAAQQTLLRKVLEWEGITPYVLSGGMSSSKRADVLRAFREHAKPTVLIVTSVGIVGLNLDCANIVVFLSIMWSGQDDRQFIGRVWRSPQIKPVIVYRPLSMDLNEKNMSNIAFSKEEMHTQFFMPKCVADAIQRGIEKAIEEEDEEDEVPQLGKGKRKATKTTEDTDSDSEGSLPLSLRVGHAAQPSAGTVHATGDRAIAGYILIVSARRPATGDSTVACRGTRGPVASTPIQLNATWVPCAYMPATGDHAAGCRAV</sequence>
<dbReference type="RefSeq" id="XP_007402012.1">
    <property type="nucleotide sequence ID" value="XM_007401950.1"/>
</dbReference>
<evidence type="ECO:0008006" key="10">
    <source>
        <dbReference type="Google" id="ProtNLM"/>
    </source>
</evidence>
<dbReference type="OrthoDB" id="2757769at2759"/>
<dbReference type="GeneID" id="18911636"/>
<dbReference type="SMART" id="SM00487">
    <property type="entry name" value="DEXDc"/>
    <property type="match status" value="1"/>
</dbReference>
<dbReference type="Gene3D" id="3.40.50.10810">
    <property type="entry name" value="Tandem AAA-ATPase domain"/>
    <property type="match status" value="1"/>
</dbReference>
<feature type="region of interest" description="Disordered" evidence="4">
    <location>
        <begin position="887"/>
        <end position="913"/>
    </location>
</feature>
<dbReference type="PROSITE" id="PS51194">
    <property type="entry name" value="HELICASE_CTER"/>
    <property type="match status" value="1"/>
</dbReference>
<feature type="region of interest" description="Disordered" evidence="4">
    <location>
        <begin position="1067"/>
        <end position="1102"/>
    </location>
</feature>
<evidence type="ECO:0000256" key="4">
    <source>
        <dbReference type="SAM" id="MobiDB-lite"/>
    </source>
</evidence>